<evidence type="ECO:0008006" key="5">
    <source>
        <dbReference type="Google" id="ProtNLM"/>
    </source>
</evidence>
<evidence type="ECO:0000256" key="2">
    <source>
        <dbReference type="SAM" id="Phobius"/>
    </source>
</evidence>
<feature type="region of interest" description="Disordered" evidence="1">
    <location>
        <begin position="174"/>
        <end position="244"/>
    </location>
</feature>
<keyword evidence="2" id="KW-0472">Membrane</keyword>
<evidence type="ECO:0000256" key="1">
    <source>
        <dbReference type="SAM" id="MobiDB-lite"/>
    </source>
</evidence>
<reference evidence="3 4" key="1">
    <citation type="journal article" date="2023" name="bioRxiv">
        <title>High-quality genome assemblies of four members of thePodospora anserinaspecies complex.</title>
        <authorList>
            <person name="Ament-Velasquez S.L."/>
            <person name="Vogan A.A."/>
            <person name="Wallerman O."/>
            <person name="Hartmann F."/>
            <person name="Gautier V."/>
            <person name="Silar P."/>
            <person name="Giraud T."/>
            <person name="Johannesson H."/>
        </authorList>
    </citation>
    <scope>NUCLEOTIDE SEQUENCE [LARGE SCALE GENOMIC DNA]</scope>
    <source>
        <strain evidence="3 4">CBS 411.78</strain>
    </source>
</reference>
<feature type="compositionally biased region" description="Low complexity" evidence="1">
    <location>
        <begin position="174"/>
        <end position="222"/>
    </location>
</feature>
<dbReference type="RefSeq" id="XP_062766260.1">
    <property type="nucleotide sequence ID" value="XM_062912159.1"/>
</dbReference>
<keyword evidence="2" id="KW-1133">Transmembrane helix</keyword>
<comment type="caution">
    <text evidence="3">The sequence shown here is derived from an EMBL/GenBank/DDBJ whole genome shotgun (WGS) entry which is preliminary data.</text>
</comment>
<keyword evidence="2" id="KW-0812">Transmembrane</keyword>
<feature type="transmembrane region" description="Helical" evidence="2">
    <location>
        <begin position="248"/>
        <end position="270"/>
    </location>
</feature>
<accession>A0ABR0HEM2</accession>
<name>A0ABR0HEM2_9PEZI</name>
<feature type="compositionally biased region" description="Polar residues" evidence="1">
    <location>
        <begin position="280"/>
        <end position="292"/>
    </location>
</feature>
<feature type="region of interest" description="Disordered" evidence="1">
    <location>
        <begin position="357"/>
        <end position="377"/>
    </location>
</feature>
<evidence type="ECO:0000313" key="3">
    <source>
        <dbReference type="EMBL" id="KAK4666294.1"/>
    </source>
</evidence>
<organism evidence="3 4">
    <name type="scientific">Podospora pseudopauciseta</name>
    <dbReference type="NCBI Taxonomy" id="2093780"/>
    <lineage>
        <taxon>Eukaryota</taxon>
        <taxon>Fungi</taxon>
        <taxon>Dikarya</taxon>
        <taxon>Ascomycota</taxon>
        <taxon>Pezizomycotina</taxon>
        <taxon>Sordariomycetes</taxon>
        <taxon>Sordariomycetidae</taxon>
        <taxon>Sordariales</taxon>
        <taxon>Podosporaceae</taxon>
        <taxon>Podospora</taxon>
    </lineage>
</organism>
<dbReference type="Proteomes" id="UP001326199">
    <property type="component" value="Unassembled WGS sequence"/>
</dbReference>
<feature type="compositionally biased region" description="Polar residues" evidence="1">
    <location>
        <begin position="223"/>
        <end position="244"/>
    </location>
</feature>
<proteinExistence type="predicted"/>
<sequence>MVDRTIYILQYVLQISEDGALLRLVPSREMSDQSPTYLFRPARQALVVPLSPSPSSSSMFPSTPSVTRTTASIASITSLQPQRRQAAGTCRANESTCPQAGWCCNKDETCLLEAGAFFCCPTGAGKGGCVRVCHSGDFQCGGTTPDTIGICCANNQTCIGGDTPLPFCADTGASSSTRKTSTSLTTSQTSTSSHSGDSHTSSTTTSLQFPTPSPNNSPSFSTYPTHTISNIPSPSATEPPSSNSGISLAAQITAIIVPLVIITLIISYIFRCRRKKQRGTRVQSTDFTEQQNTSTGTTGTGISHNADGLSSYSAYSSYPKTPPPPPPTFSAGRLYGREAKEEDGKVMSSHGRYMMESRMFRTPTRQSPVGQGAGRGL</sequence>
<feature type="compositionally biased region" description="Low complexity" evidence="1">
    <location>
        <begin position="310"/>
        <end position="319"/>
    </location>
</feature>
<dbReference type="EMBL" id="JAFFHB010000005">
    <property type="protein sequence ID" value="KAK4666294.1"/>
    <property type="molecule type" value="Genomic_DNA"/>
</dbReference>
<evidence type="ECO:0000313" key="4">
    <source>
        <dbReference type="Proteomes" id="UP001326199"/>
    </source>
</evidence>
<protein>
    <recommendedName>
        <fullName evidence="5">Mid2 domain-containing protein</fullName>
    </recommendedName>
</protein>
<dbReference type="GeneID" id="87932502"/>
<gene>
    <name evidence="3" type="ORF">QC763_405150</name>
</gene>
<keyword evidence="4" id="KW-1185">Reference proteome</keyword>
<feature type="region of interest" description="Disordered" evidence="1">
    <location>
        <begin position="277"/>
        <end position="333"/>
    </location>
</feature>